<feature type="region of interest" description="Disordered" evidence="2">
    <location>
        <begin position="525"/>
        <end position="544"/>
    </location>
</feature>
<keyword evidence="6" id="KW-1185">Reference proteome</keyword>
<protein>
    <submittedName>
        <fullName evidence="5">FimV/HubP family polar landmark protein</fullName>
    </submittedName>
</protein>
<dbReference type="Pfam" id="PF01476">
    <property type="entry name" value="LysM"/>
    <property type="match status" value="1"/>
</dbReference>
<evidence type="ECO:0000259" key="4">
    <source>
        <dbReference type="PROSITE" id="PS51782"/>
    </source>
</evidence>
<keyword evidence="3" id="KW-0732">Signal</keyword>
<evidence type="ECO:0000256" key="1">
    <source>
        <dbReference type="SAM" id="Coils"/>
    </source>
</evidence>
<dbReference type="InterPro" id="IPR018392">
    <property type="entry name" value="LysM"/>
</dbReference>
<dbReference type="Gene3D" id="3.10.350.10">
    <property type="entry name" value="LysM domain"/>
    <property type="match status" value="1"/>
</dbReference>
<feature type="region of interest" description="Disordered" evidence="2">
    <location>
        <begin position="150"/>
        <end position="179"/>
    </location>
</feature>
<accession>A0ABT7SMF4</accession>
<dbReference type="EMBL" id="JAUCDY010000003">
    <property type="protein sequence ID" value="MDM7857361.1"/>
    <property type="molecule type" value="Genomic_DNA"/>
</dbReference>
<dbReference type="InterPro" id="IPR020012">
    <property type="entry name" value="LysM_FimV"/>
</dbReference>
<dbReference type="NCBIfam" id="TIGR03505">
    <property type="entry name" value="FimV_core"/>
    <property type="match status" value="1"/>
</dbReference>
<evidence type="ECO:0000313" key="5">
    <source>
        <dbReference type="EMBL" id="MDM7857361.1"/>
    </source>
</evidence>
<organism evidence="5 6">
    <name type="scientific">Thiopseudomonas acetoxidans</name>
    <dbReference type="NCBI Taxonomy" id="3041622"/>
    <lineage>
        <taxon>Bacteria</taxon>
        <taxon>Pseudomonadati</taxon>
        <taxon>Pseudomonadota</taxon>
        <taxon>Gammaproteobacteria</taxon>
        <taxon>Pseudomonadales</taxon>
        <taxon>Pseudomonadaceae</taxon>
        <taxon>Thiopseudomonas</taxon>
    </lineage>
</organism>
<name>A0ABT7SMF4_9GAMM</name>
<dbReference type="InterPro" id="IPR057840">
    <property type="entry name" value="FimV_N"/>
</dbReference>
<dbReference type="Pfam" id="PF25800">
    <property type="entry name" value="FimV_N"/>
    <property type="match status" value="1"/>
</dbReference>
<dbReference type="CDD" id="cd00118">
    <property type="entry name" value="LysM"/>
    <property type="match status" value="1"/>
</dbReference>
<evidence type="ECO:0000256" key="2">
    <source>
        <dbReference type="SAM" id="MobiDB-lite"/>
    </source>
</evidence>
<dbReference type="NCBIfam" id="TIGR03504">
    <property type="entry name" value="FimV_Cterm"/>
    <property type="match status" value="1"/>
</dbReference>
<dbReference type="SMART" id="SM00257">
    <property type="entry name" value="LysM"/>
    <property type="match status" value="1"/>
</dbReference>
<proteinExistence type="predicted"/>
<dbReference type="RefSeq" id="WP_289410017.1">
    <property type="nucleotide sequence ID" value="NZ_JAUCDY010000003.1"/>
</dbReference>
<dbReference type="Gene3D" id="1.20.58.2200">
    <property type="match status" value="1"/>
</dbReference>
<dbReference type="Proteomes" id="UP001241056">
    <property type="component" value="Unassembled WGS sequence"/>
</dbReference>
<evidence type="ECO:0000256" key="3">
    <source>
        <dbReference type="SAM" id="SignalP"/>
    </source>
</evidence>
<dbReference type="PROSITE" id="PS51782">
    <property type="entry name" value="LYSM"/>
    <property type="match status" value="1"/>
</dbReference>
<evidence type="ECO:0000313" key="6">
    <source>
        <dbReference type="Proteomes" id="UP001241056"/>
    </source>
</evidence>
<keyword evidence="1" id="KW-0175">Coiled coil</keyword>
<dbReference type="InterPro" id="IPR036779">
    <property type="entry name" value="LysM_dom_sf"/>
</dbReference>
<comment type="caution">
    <text evidence="5">The sequence shown here is derived from an EMBL/GenBank/DDBJ whole genome shotgun (WGS) entry which is preliminary data.</text>
</comment>
<sequence length="1058" mass="115070">MLRVRKLVLAVAAATALTSGVAHALGLGNVSVKSFLNQPLEAEIELLEVGGLTALEIKSQLASAEEFSRAGVERQFFLTNLQFTPIISAGGKSVLRITSERSVREPYLNFLVELLWPNGRILREYTVLLDPPMYTPQEIVYVPATTTPLSTPKTTAQSAAKPAAARRATPASPRRITASGDNQYRVEKNDTLWSIASRVGGSSTTQQTMLAIRDLNPQAFVNGDINRLKAGQVLTLPDDAQIQKRSKSAAIAEIKAQSSTLTGSTPEAAAAVKQLDARQRTTADAAPAKVEQQDTLRLVASDTGQAAIGSERGRDSADALFAQLTEAKELLDSSRRENSDLHERVAELNNQLDKLQQLIELKNTQLASLQHLDVLSEPPVADEAEAVEAEAVEAVEEPVEVIEGTDVVQEEQSVTDEQTAASQETTLAAETSSEPVAETTVEPAAEEAQQPEAAVEKPKPAAVVPPLQEIPSPEQSLLDELMDNPLFMPAVGGGSLLLLLLLLMSASRRRKKAKELSLAAIAESPDKPEKDGLAPSFTADADEDLPVAEPVSDFADFDTVEVAQEPGLEISAESVNSIAEADNYIAYGRFNQAADVLMQAIDKKPQQADLRFKLLEVLADLEDRNGFNRQLNEMVEMGIAPSELEAVKARYPHLVDSGTSSINQVEDSEISLDDLGLDTPEFDVDAFAELDSEPSTNDFTDELFDELDGGSSSETAEQALFELDELSLTLSDTPEIQQPAAEQPSATPEFELPDFDDLDEELLALAESQTTAAQPEVETEGEVPRVIENLGGDLVDLEEPIDEDFDFDTLTEIEDAEFAEVVKEVQDETDTKLDFELPDDFDLSINEEPTPDLKDELDLEKMDLAADFTEISAEMDELAETLKDSMDTDDLLDAEFPAQQAEEQAPTVDESEQDISFDTLATMDNQELPSESLEDFDFGDLEEPVEDFTAELDLQAETESDADLMDELAKLSEESNAEPAAHTDGEQRPEAFAALEEALEDDFSFLAGTDETTTKLDLARAYVDMGDGEGAKDILEEVLNEGNETQQQEARELMKKLS</sequence>
<dbReference type="InterPro" id="IPR038440">
    <property type="entry name" value="FimV_C_sf"/>
</dbReference>
<feature type="compositionally biased region" description="Low complexity" evidence="2">
    <location>
        <begin position="150"/>
        <end position="175"/>
    </location>
</feature>
<gene>
    <name evidence="5" type="ORF">QEZ41_03575</name>
</gene>
<feature type="domain" description="LysM" evidence="4">
    <location>
        <begin position="182"/>
        <end position="236"/>
    </location>
</feature>
<feature type="compositionally biased region" description="Low complexity" evidence="2">
    <location>
        <begin position="434"/>
        <end position="453"/>
    </location>
</feature>
<feature type="coiled-coil region" evidence="1">
    <location>
        <begin position="317"/>
        <end position="372"/>
    </location>
</feature>
<feature type="region of interest" description="Disordered" evidence="2">
    <location>
        <begin position="409"/>
        <end position="461"/>
    </location>
</feature>
<feature type="chain" id="PRO_5045683634" evidence="3">
    <location>
        <begin position="25"/>
        <end position="1058"/>
    </location>
</feature>
<reference evidence="5 6" key="1">
    <citation type="submission" date="2023-06" db="EMBL/GenBank/DDBJ databases">
        <title>Thiopseudomonas sp. CY1220 draft genome sequence.</title>
        <authorList>
            <person name="Zhao G."/>
            <person name="An M."/>
        </authorList>
    </citation>
    <scope>NUCLEOTIDE SEQUENCE [LARGE SCALE GENOMIC DNA]</scope>
    <source>
        <strain evidence="5 6">CY1220</strain>
    </source>
</reference>
<feature type="signal peptide" evidence="3">
    <location>
        <begin position="1"/>
        <end position="24"/>
    </location>
</feature>
<dbReference type="InterPro" id="IPR020011">
    <property type="entry name" value="FimV_C"/>
</dbReference>
<feature type="compositionally biased region" description="Polar residues" evidence="2">
    <location>
        <begin position="410"/>
        <end position="433"/>
    </location>
</feature>